<dbReference type="SUPFAM" id="SSF54427">
    <property type="entry name" value="NTF2-like"/>
    <property type="match status" value="1"/>
</dbReference>
<sequence>MNGTSDIQKRREEIVIDYFHMADAGNPAVIDLFTDDAQMFYPKFGIANGKAQIGAFAQGLGRGIASLQHEFDRFTVLSSGNYVTVEGAERGTTASGIEFPDGVSSFGLFCNVFEFEGELIKRVHIYVDPDFANTHAEGVAWGKSVQDSIASL</sequence>
<accession>A0AB39SSU0</accession>
<dbReference type="InterPro" id="IPR037401">
    <property type="entry name" value="SnoaL-like"/>
</dbReference>
<gene>
    <name evidence="2" type="ORF">AB5J50_50475</name>
</gene>
<dbReference type="RefSeq" id="WP_266638202.1">
    <property type="nucleotide sequence ID" value="NZ_CP163440.1"/>
</dbReference>
<evidence type="ECO:0000259" key="1">
    <source>
        <dbReference type="Pfam" id="PF12680"/>
    </source>
</evidence>
<evidence type="ECO:0000313" key="2">
    <source>
        <dbReference type="EMBL" id="XDQ68389.1"/>
    </source>
</evidence>
<dbReference type="Gene3D" id="3.10.450.50">
    <property type="match status" value="1"/>
</dbReference>
<feature type="domain" description="SnoaL-like" evidence="1">
    <location>
        <begin position="16"/>
        <end position="122"/>
    </location>
</feature>
<dbReference type="EMBL" id="CP163440">
    <property type="protein sequence ID" value="XDQ68389.1"/>
    <property type="molecule type" value="Genomic_DNA"/>
</dbReference>
<dbReference type="Pfam" id="PF12680">
    <property type="entry name" value="SnoaL_2"/>
    <property type="match status" value="1"/>
</dbReference>
<organism evidence="2">
    <name type="scientific">Streptomyces sp. R35</name>
    <dbReference type="NCBI Taxonomy" id="3238630"/>
    <lineage>
        <taxon>Bacteria</taxon>
        <taxon>Bacillati</taxon>
        <taxon>Actinomycetota</taxon>
        <taxon>Actinomycetes</taxon>
        <taxon>Kitasatosporales</taxon>
        <taxon>Streptomycetaceae</taxon>
        <taxon>Streptomyces</taxon>
    </lineage>
</organism>
<dbReference type="AlphaFoldDB" id="A0AB39SSU0"/>
<name>A0AB39SSU0_9ACTN</name>
<protein>
    <submittedName>
        <fullName evidence="2">Nuclear transport factor 2 family protein</fullName>
    </submittedName>
</protein>
<dbReference type="InterPro" id="IPR032710">
    <property type="entry name" value="NTF2-like_dom_sf"/>
</dbReference>
<proteinExistence type="predicted"/>
<reference evidence="2" key="1">
    <citation type="submission" date="2024-07" db="EMBL/GenBank/DDBJ databases">
        <authorList>
            <person name="Yu S.T."/>
        </authorList>
    </citation>
    <scope>NUCLEOTIDE SEQUENCE</scope>
    <source>
        <strain evidence="2">R35</strain>
    </source>
</reference>